<keyword evidence="4" id="KW-0472">Membrane</keyword>
<evidence type="ECO:0000256" key="3">
    <source>
        <dbReference type="ARBA" id="ARBA00022989"/>
    </source>
</evidence>
<dbReference type="Proteomes" id="UP000000641">
    <property type="component" value="Chromosome"/>
</dbReference>
<dbReference type="GO" id="GO:0005886">
    <property type="term" value="C:plasma membrane"/>
    <property type="evidence" value="ECO:0007669"/>
    <property type="project" value="UniProtKB-SubCell"/>
</dbReference>
<keyword evidence="8" id="KW-1185">Reference proteome</keyword>
<dbReference type="EMBL" id="CP000505">
    <property type="protein sequence ID" value="ABL77423.1"/>
    <property type="molecule type" value="Genomic_DNA"/>
</dbReference>
<dbReference type="STRING" id="368408.Tpen_0013"/>
<accession>A1RW43</accession>
<dbReference type="InterPro" id="IPR035906">
    <property type="entry name" value="MetI-like_sf"/>
</dbReference>
<dbReference type="GeneID" id="4601059"/>
<dbReference type="eggNOG" id="arCOG00174">
    <property type="taxonomic scope" value="Archaea"/>
</dbReference>
<dbReference type="CDD" id="cd06261">
    <property type="entry name" value="TM_PBP2"/>
    <property type="match status" value="2"/>
</dbReference>
<evidence type="ECO:0000256" key="5">
    <source>
        <dbReference type="RuleBase" id="RU363032"/>
    </source>
</evidence>
<reference evidence="8" key="1">
    <citation type="journal article" date="2008" name="J. Bacteriol.">
        <title>Genome sequence of Thermofilum pendens reveals an exceptional loss of biosynthetic pathways without genome reduction.</title>
        <authorList>
            <person name="Anderson I."/>
            <person name="Rodriguez J."/>
            <person name="Susanti D."/>
            <person name="Porat I."/>
            <person name="Reich C."/>
            <person name="Ulrich L.E."/>
            <person name="Elkins J.G."/>
            <person name="Mavromatis K."/>
            <person name="Lykidis A."/>
            <person name="Kim E."/>
            <person name="Thompson L.S."/>
            <person name="Nolan M."/>
            <person name="Land M."/>
            <person name="Copeland A."/>
            <person name="Lapidus A."/>
            <person name="Lucas S."/>
            <person name="Detter C."/>
            <person name="Zhulin I.B."/>
            <person name="Olsen G.J."/>
            <person name="Whitman W."/>
            <person name="Mukhopadhyay B."/>
            <person name="Bristow J."/>
            <person name="Kyrpides N."/>
        </authorList>
    </citation>
    <scope>NUCLEOTIDE SEQUENCE [LARGE SCALE GENOMIC DNA]</scope>
    <source>
        <strain evidence="8">DSM 2475 / Hrk 5</strain>
    </source>
</reference>
<dbReference type="PROSITE" id="PS50928">
    <property type="entry name" value="ABC_TM1"/>
    <property type="match status" value="2"/>
</dbReference>
<proteinExistence type="inferred from homology"/>
<evidence type="ECO:0000313" key="8">
    <source>
        <dbReference type="Proteomes" id="UP000000641"/>
    </source>
</evidence>
<dbReference type="GO" id="GO:0055085">
    <property type="term" value="P:transmembrane transport"/>
    <property type="evidence" value="ECO:0007669"/>
    <property type="project" value="InterPro"/>
</dbReference>
<dbReference type="PANTHER" id="PTHR42744:SF1">
    <property type="entry name" value="BINDING-PROTEIN-DEPENDENT TRANSPORT SYSTEMS INNER MEMBRANE COMPONENT"/>
    <property type="match status" value="1"/>
</dbReference>
<dbReference type="PANTHER" id="PTHR42744">
    <property type="entry name" value="BINDING-PROTEIN-DEPENDENT TRANSPORT SYSTEMS INNER MEMBRANE COMPONENT"/>
    <property type="match status" value="1"/>
</dbReference>
<dbReference type="EnsemblBacteria" id="ABL77423">
    <property type="protein sequence ID" value="ABL77423"/>
    <property type="gene ID" value="Tpen_0013"/>
</dbReference>
<keyword evidence="2" id="KW-0812">Transmembrane</keyword>
<dbReference type="Pfam" id="PF00528">
    <property type="entry name" value="BPD_transp_1"/>
    <property type="match status" value="2"/>
</dbReference>
<evidence type="ECO:0000313" key="7">
    <source>
        <dbReference type="EMBL" id="ABL77423.1"/>
    </source>
</evidence>
<dbReference type="SUPFAM" id="SSF161098">
    <property type="entry name" value="MetI-like"/>
    <property type="match status" value="2"/>
</dbReference>
<name>A1RW43_THEPD</name>
<dbReference type="RefSeq" id="WP_011751688.1">
    <property type="nucleotide sequence ID" value="NC_008698.1"/>
</dbReference>
<dbReference type="HOGENOM" id="CLU_036171_2_0_2"/>
<organism evidence="7 8">
    <name type="scientific">Thermofilum pendens (strain DSM 2475 / Hrk 5)</name>
    <dbReference type="NCBI Taxonomy" id="368408"/>
    <lineage>
        <taxon>Archaea</taxon>
        <taxon>Thermoproteota</taxon>
        <taxon>Thermoprotei</taxon>
        <taxon>Thermofilales</taxon>
        <taxon>Thermofilaceae</taxon>
        <taxon>Thermofilum</taxon>
    </lineage>
</organism>
<comment type="similarity">
    <text evidence="5">Belongs to the binding-protein-dependent transport system permease family.</text>
</comment>
<gene>
    <name evidence="7" type="ordered locus">Tpen_0013</name>
</gene>
<keyword evidence="5" id="KW-0813">Transport</keyword>
<evidence type="ECO:0000259" key="6">
    <source>
        <dbReference type="PROSITE" id="PS50928"/>
    </source>
</evidence>
<feature type="domain" description="ABC transmembrane type-1" evidence="6">
    <location>
        <begin position="8"/>
        <end position="206"/>
    </location>
</feature>
<dbReference type="OrthoDB" id="50379at2157"/>
<dbReference type="AlphaFoldDB" id="A1RW43"/>
<sequence length="497" mass="53745">MLALLIAVSASLARMAEAYIVSLLIALVLGSLMARNKVVESIMLPVLDILQSIPILGFFPAALAMFIANLPRALGVEAAAVFLIVTSLVWNMIFGVYASIKSLEPSVFDMARVYSLGAVSRFFYIYVPASRAALLANSLISWAGGWFFLTAAEVITLGEEEYKLTGIGAFIMESYNRGDYASFYIGVAALFATIMATYVLLWNPAVKSVRDLPLPSVSAFYEKFSEVVSRVWSGLGEALVWVEARVKLPGFVPRVVGATLLVVALFYLGSGVAGLLSLDVVGVAKSFLHELPLSLARVSIVLVFSLVLSLLIAYLTYSFRRAAMLIGASGELLASVPAIIWWPLLGYVALTFSWGPLVVLFTVLLQGSLWYLYFNILVFGLGSIRKEHEELAAVYGVKGWHFFRSIFFPSVFPSLLTGALSSWGGAWNATIAAEYVTLGQRTIDLGGVGALLNRYTVEGEAGKTALAALFLSLVIVAVDKAVWARLFSRLSGKFAGE</sequence>
<protein>
    <submittedName>
        <fullName evidence="7">Binding-protein-dependent transport systems inner membrane component</fullName>
    </submittedName>
</protein>
<evidence type="ECO:0000256" key="2">
    <source>
        <dbReference type="ARBA" id="ARBA00022692"/>
    </source>
</evidence>
<evidence type="ECO:0000256" key="1">
    <source>
        <dbReference type="ARBA" id="ARBA00004141"/>
    </source>
</evidence>
<feature type="domain" description="ABC transmembrane type-1" evidence="6">
    <location>
        <begin position="291"/>
        <end position="482"/>
    </location>
</feature>
<keyword evidence="3" id="KW-1133">Transmembrane helix</keyword>
<dbReference type="KEGG" id="tpe:Tpen_0013"/>
<comment type="subcellular location">
    <subcellularLocation>
        <location evidence="5">Cell membrane</location>
        <topology evidence="5">Multi-pass membrane protein</topology>
    </subcellularLocation>
    <subcellularLocation>
        <location evidence="1">Membrane</location>
        <topology evidence="1">Multi-pass membrane protein</topology>
    </subcellularLocation>
</comment>
<dbReference type="InterPro" id="IPR000515">
    <property type="entry name" value="MetI-like"/>
</dbReference>
<evidence type="ECO:0000256" key="4">
    <source>
        <dbReference type="ARBA" id="ARBA00023136"/>
    </source>
</evidence>
<dbReference type="Gene3D" id="1.10.3720.10">
    <property type="entry name" value="MetI-like"/>
    <property type="match status" value="2"/>
</dbReference>